<dbReference type="PANTHER" id="PTHR43591">
    <property type="entry name" value="METHYLTRANSFERASE"/>
    <property type="match status" value="1"/>
</dbReference>
<comment type="caution">
    <text evidence="2">The sequence shown here is derived from an EMBL/GenBank/DDBJ whole genome shotgun (WGS) entry which is preliminary data.</text>
</comment>
<dbReference type="Pfam" id="PF13649">
    <property type="entry name" value="Methyltransf_25"/>
    <property type="match status" value="1"/>
</dbReference>
<dbReference type="STRING" id="1469948.GCA_000732725_03025"/>
<dbReference type="AlphaFoldDB" id="A0A4R1QUV4"/>
<dbReference type="EMBL" id="SLUO01000009">
    <property type="protein sequence ID" value="TCL57327.1"/>
    <property type="molecule type" value="Genomic_DNA"/>
</dbReference>
<proteinExistence type="predicted"/>
<sequence>MRDYVVESYENYHEENRLTTNKARKIEFITTSRIMNELLDGGKKKILDCAAGTGIYAFYLQNAGHEIVATDITPRHVEIMKSQAAKEGYQMRIEVMDATDMSRFADESFDIVLNMGPFYHLVDKERRLQCLKESLRVLRKGGILMTAYIPRFYVFQYVAMQDTNFLDTKLAKQLIQTGELHHNDDKCFWTDTYYSTADEMEKLYEDSGLIIVDHFAQDGLTPQFASKADAWTQDQFNIWCEYHYSICREKSVLGASNHVIVAGKK</sequence>
<protein>
    <submittedName>
        <fullName evidence="2">Methyltransferase family protein</fullName>
    </submittedName>
</protein>
<dbReference type="CDD" id="cd02440">
    <property type="entry name" value="AdoMet_MTases"/>
    <property type="match status" value="1"/>
</dbReference>
<evidence type="ECO:0000313" key="3">
    <source>
        <dbReference type="Proteomes" id="UP000295718"/>
    </source>
</evidence>
<evidence type="ECO:0000313" key="2">
    <source>
        <dbReference type="EMBL" id="TCL57327.1"/>
    </source>
</evidence>
<dbReference type="GO" id="GO:0008168">
    <property type="term" value="F:methyltransferase activity"/>
    <property type="evidence" value="ECO:0007669"/>
    <property type="project" value="UniProtKB-KW"/>
</dbReference>
<dbReference type="InterPro" id="IPR029063">
    <property type="entry name" value="SAM-dependent_MTases_sf"/>
</dbReference>
<organism evidence="2 3">
    <name type="scientific">Kineothrix alysoides</name>
    <dbReference type="NCBI Taxonomy" id="1469948"/>
    <lineage>
        <taxon>Bacteria</taxon>
        <taxon>Bacillati</taxon>
        <taxon>Bacillota</taxon>
        <taxon>Clostridia</taxon>
        <taxon>Lachnospirales</taxon>
        <taxon>Lachnospiraceae</taxon>
        <taxon>Kineothrix</taxon>
    </lineage>
</organism>
<keyword evidence="3" id="KW-1185">Reference proteome</keyword>
<dbReference type="SUPFAM" id="SSF53335">
    <property type="entry name" value="S-adenosyl-L-methionine-dependent methyltransferases"/>
    <property type="match status" value="1"/>
</dbReference>
<evidence type="ECO:0000259" key="1">
    <source>
        <dbReference type="Pfam" id="PF13649"/>
    </source>
</evidence>
<keyword evidence="2" id="KW-0808">Transferase</keyword>
<dbReference type="Proteomes" id="UP000295718">
    <property type="component" value="Unassembled WGS sequence"/>
</dbReference>
<gene>
    <name evidence="2" type="ORF">EDD76_109191</name>
</gene>
<dbReference type="Gene3D" id="3.40.50.150">
    <property type="entry name" value="Vaccinia Virus protein VP39"/>
    <property type="match status" value="1"/>
</dbReference>
<dbReference type="GO" id="GO:0032259">
    <property type="term" value="P:methylation"/>
    <property type="evidence" value="ECO:0007669"/>
    <property type="project" value="UniProtKB-KW"/>
</dbReference>
<dbReference type="PANTHER" id="PTHR43591:SF110">
    <property type="entry name" value="RHODANESE DOMAIN-CONTAINING PROTEIN"/>
    <property type="match status" value="1"/>
</dbReference>
<keyword evidence="2" id="KW-0489">Methyltransferase</keyword>
<accession>A0A4R1QUV4</accession>
<reference evidence="2 3" key="1">
    <citation type="submission" date="2019-03" db="EMBL/GenBank/DDBJ databases">
        <title>Genomic Encyclopedia of Type Strains, Phase IV (KMG-IV): sequencing the most valuable type-strain genomes for metagenomic binning, comparative biology and taxonomic classification.</title>
        <authorList>
            <person name="Goeker M."/>
        </authorList>
    </citation>
    <scope>NUCLEOTIDE SEQUENCE [LARGE SCALE GENOMIC DNA]</scope>
    <source>
        <strain evidence="2 3">DSM 100556</strain>
    </source>
</reference>
<name>A0A4R1QUV4_9FIRM</name>
<dbReference type="RefSeq" id="WP_035315771.1">
    <property type="nucleotide sequence ID" value="NZ_JPNB01000002.1"/>
</dbReference>
<feature type="domain" description="Methyltransferase" evidence="1">
    <location>
        <begin position="46"/>
        <end position="142"/>
    </location>
</feature>
<dbReference type="InterPro" id="IPR041698">
    <property type="entry name" value="Methyltransf_25"/>
</dbReference>
<dbReference type="OrthoDB" id="9810615at2"/>